<dbReference type="GO" id="GO:0005634">
    <property type="term" value="C:nucleus"/>
    <property type="evidence" value="ECO:0007669"/>
    <property type="project" value="UniProtKB-SubCell"/>
</dbReference>
<dbReference type="EMBL" id="OC002396">
    <property type="protein sequence ID" value="CAD7261787.1"/>
    <property type="molecule type" value="Genomic_DNA"/>
</dbReference>
<name>A0A7R9AWN8_TIMSH</name>
<reference evidence="3" key="1">
    <citation type="submission" date="2020-11" db="EMBL/GenBank/DDBJ databases">
        <authorList>
            <person name="Tran Van P."/>
        </authorList>
    </citation>
    <scope>NUCLEOTIDE SEQUENCE</scope>
</reference>
<keyword evidence="2" id="KW-0539">Nucleus</keyword>
<evidence type="ECO:0000313" key="3">
    <source>
        <dbReference type="EMBL" id="CAD7261787.1"/>
    </source>
</evidence>
<dbReference type="InterPro" id="IPR043129">
    <property type="entry name" value="ATPase_NBD"/>
</dbReference>
<dbReference type="AlphaFoldDB" id="A0A7R9AWN8"/>
<comment type="subcellular location">
    <subcellularLocation>
        <location evidence="1">Nucleus</location>
    </subcellularLocation>
</comment>
<evidence type="ECO:0000256" key="2">
    <source>
        <dbReference type="ARBA" id="ARBA00023242"/>
    </source>
</evidence>
<evidence type="ECO:0000256" key="1">
    <source>
        <dbReference type="ARBA" id="ARBA00004123"/>
    </source>
</evidence>
<dbReference type="Gene3D" id="3.30.420.40">
    <property type="match status" value="1"/>
</dbReference>
<dbReference type="FunFam" id="3.30.420.40:FF:000048">
    <property type="entry name" value="ARP5 actin-related protein 5 homolog"/>
    <property type="match status" value="1"/>
</dbReference>
<proteinExistence type="predicted"/>
<evidence type="ECO:0008006" key="4">
    <source>
        <dbReference type="Google" id="ProtNLM"/>
    </source>
</evidence>
<sequence length="172" mass="18604">MISDVDPTPTAPCYTTACLRFFSLPPPFPPLINSKPSNLICTKLHVGSPEAGLAETIEFVLKGYSVDVQALLVSNIFLTGGCASIPGLVPRLDKELREMRPFESQFHLTLAADPVTRCLAWCPRVNCKLLSLSLLCHKSRCSGRVNSSDESKEQRLSPSFSKALAIGTPSVG</sequence>
<protein>
    <recommendedName>
        <fullName evidence="4">Actin-related protein 10</fullName>
    </recommendedName>
</protein>
<dbReference type="SUPFAM" id="SSF53067">
    <property type="entry name" value="Actin-like ATPase domain"/>
    <property type="match status" value="1"/>
</dbReference>
<gene>
    <name evidence="3" type="ORF">TSIB3V08_LOCUS5912</name>
</gene>
<organism evidence="3">
    <name type="scientific">Timema shepardi</name>
    <name type="common">Walking stick</name>
    <dbReference type="NCBI Taxonomy" id="629360"/>
    <lineage>
        <taxon>Eukaryota</taxon>
        <taxon>Metazoa</taxon>
        <taxon>Ecdysozoa</taxon>
        <taxon>Arthropoda</taxon>
        <taxon>Hexapoda</taxon>
        <taxon>Insecta</taxon>
        <taxon>Pterygota</taxon>
        <taxon>Neoptera</taxon>
        <taxon>Polyneoptera</taxon>
        <taxon>Phasmatodea</taxon>
        <taxon>Timematodea</taxon>
        <taxon>Timematoidea</taxon>
        <taxon>Timematidae</taxon>
        <taxon>Timema</taxon>
    </lineage>
</organism>
<dbReference type="InterPro" id="IPR004000">
    <property type="entry name" value="Actin"/>
</dbReference>
<dbReference type="Pfam" id="PF00022">
    <property type="entry name" value="Actin"/>
    <property type="match status" value="1"/>
</dbReference>
<accession>A0A7R9AWN8</accession>